<reference evidence="20" key="1">
    <citation type="submission" date="2023-06" db="EMBL/GenBank/DDBJ databases">
        <title>Genome-scale phylogeny and comparative genomics of the fungal order Sordariales.</title>
        <authorList>
            <consortium name="Lawrence Berkeley National Laboratory"/>
            <person name="Hensen N."/>
            <person name="Bonometti L."/>
            <person name="Westerberg I."/>
            <person name="Brannstrom I.O."/>
            <person name="Guillou S."/>
            <person name="Cros-Aarteil S."/>
            <person name="Calhoun S."/>
            <person name="Haridas S."/>
            <person name="Kuo A."/>
            <person name="Mondo S."/>
            <person name="Pangilinan J."/>
            <person name="Riley R."/>
            <person name="Labutti K."/>
            <person name="Andreopoulos B."/>
            <person name="Lipzen A."/>
            <person name="Chen C."/>
            <person name="Yanf M."/>
            <person name="Daum C."/>
            <person name="Ng V."/>
            <person name="Clum A."/>
            <person name="Steindorff A."/>
            <person name="Ohm R."/>
            <person name="Martin F."/>
            <person name="Silar P."/>
            <person name="Natvig D."/>
            <person name="Lalanne C."/>
            <person name="Gautier V."/>
            <person name="Ament-Velasquez S.L."/>
            <person name="Kruys A."/>
            <person name="Hutchinson M.I."/>
            <person name="Powell A.J."/>
            <person name="Barry K."/>
            <person name="Miller A.N."/>
            <person name="Grigoriev I.V."/>
            <person name="Debuchy R."/>
            <person name="Gladieux P."/>
            <person name="Thoren M.H."/>
            <person name="Johannesson H."/>
        </authorList>
    </citation>
    <scope>NUCLEOTIDE SEQUENCE</scope>
    <source>
        <strain evidence="20">8032-3</strain>
    </source>
</reference>
<dbReference type="GO" id="GO:0016829">
    <property type="term" value="F:lyase activity"/>
    <property type="evidence" value="ECO:0007669"/>
    <property type="project" value="UniProtKB-KW"/>
</dbReference>
<dbReference type="Gene3D" id="3.30.210.10">
    <property type="entry name" value="DNA polymerase, thumb domain"/>
    <property type="match status" value="1"/>
</dbReference>
<dbReference type="RefSeq" id="XP_060285721.1">
    <property type="nucleotide sequence ID" value="XM_060425161.1"/>
</dbReference>
<dbReference type="SUPFAM" id="SSF47802">
    <property type="entry name" value="DNA polymerase beta, N-terminal domain-like"/>
    <property type="match status" value="1"/>
</dbReference>
<dbReference type="Gene3D" id="3.40.50.10190">
    <property type="entry name" value="BRCT domain"/>
    <property type="match status" value="1"/>
</dbReference>
<dbReference type="InterPro" id="IPR018944">
    <property type="entry name" value="DNA_pol_lambd_fingers_domain"/>
</dbReference>
<dbReference type="InterPro" id="IPR043519">
    <property type="entry name" value="NT_sf"/>
</dbReference>
<dbReference type="InterPro" id="IPR028207">
    <property type="entry name" value="DNA_pol_B_palm_palm"/>
</dbReference>
<feature type="compositionally biased region" description="Basic and acidic residues" evidence="18">
    <location>
        <begin position="294"/>
        <end position="305"/>
    </location>
</feature>
<dbReference type="GO" id="GO:0046872">
    <property type="term" value="F:metal ion binding"/>
    <property type="evidence" value="ECO:0007669"/>
    <property type="project" value="UniProtKB-KW"/>
</dbReference>
<dbReference type="Gene3D" id="1.10.150.20">
    <property type="entry name" value="5' to 3' exonuclease, C-terminal subdomain"/>
    <property type="match status" value="1"/>
</dbReference>
<evidence type="ECO:0000256" key="17">
    <source>
        <dbReference type="PIRSR" id="PIRSR622312-50"/>
    </source>
</evidence>
<dbReference type="Gene3D" id="1.10.150.110">
    <property type="entry name" value="DNA polymerase beta, N-terminal domain-like"/>
    <property type="match status" value="1"/>
</dbReference>
<evidence type="ECO:0000256" key="9">
    <source>
        <dbReference type="ARBA" id="ARBA00022705"/>
    </source>
</evidence>
<keyword evidence="13" id="KW-0234">DNA repair</keyword>
<evidence type="ECO:0000256" key="2">
    <source>
        <dbReference type="ARBA" id="ARBA00004123"/>
    </source>
</evidence>
<feature type="compositionally biased region" description="Basic residues" evidence="18">
    <location>
        <begin position="38"/>
        <end position="51"/>
    </location>
</feature>
<keyword evidence="21" id="KW-1185">Reference proteome</keyword>
<dbReference type="PRINTS" id="PR00870">
    <property type="entry name" value="DNAPOLXBETA"/>
</dbReference>
<dbReference type="GO" id="GO:0003887">
    <property type="term" value="F:DNA-directed DNA polymerase activity"/>
    <property type="evidence" value="ECO:0007669"/>
    <property type="project" value="UniProtKB-KW"/>
</dbReference>
<dbReference type="EC" id="2.7.7.7" evidence="4"/>
<dbReference type="InterPro" id="IPR002054">
    <property type="entry name" value="DNA-dir_DNA_pol_X"/>
</dbReference>
<evidence type="ECO:0000256" key="6">
    <source>
        <dbReference type="ARBA" id="ARBA00022634"/>
    </source>
</evidence>
<dbReference type="Proteomes" id="UP001244011">
    <property type="component" value="Unassembled WGS sequence"/>
</dbReference>
<dbReference type="Gene3D" id="3.30.460.10">
    <property type="entry name" value="Beta Polymerase, domain 2"/>
    <property type="match status" value="1"/>
</dbReference>
<dbReference type="Pfam" id="PF14791">
    <property type="entry name" value="DNA_pol_B_thumb"/>
    <property type="match status" value="1"/>
</dbReference>
<evidence type="ECO:0000256" key="14">
    <source>
        <dbReference type="ARBA" id="ARBA00023239"/>
    </source>
</evidence>
<proteinExistence type="inferred from homology"/>
<gene>
    <name evidence="20" type="ORF">QBC33DRAFT_467785</name>
</gene>
<feature type="compositionally biased region" description="Polar residues" evidence="18">
    <location>
        <begin position="94"/>
        <end position="105"/>
    </location>
</feature>
<evidence type="ECO:0000256" key="11">
    <source>
        <dbReference type="ARBA" id="ARBA00022763"/>
    </source>
</evidence>
<keyword evidence="6" id="KW-0237">DNA synthesis</keyword>
<keyword evidence="8" id="KW-0548">Nucleotidyltransferase</keyword>
<dbReference type="InterPro" id="IPR029398">
    <property type="entry name" value="PolB_thumb"/>
</dbReference>
<dbReference type="EMBL" id="MU839002">
    <property type="protein sequence ID" value="KAK1769508.1"/>
    <property type="molecule type" value="Genomic_DNA"/>
</dbReference>
<dbReference type="PANTHER" id="PTHR11276:SF28">
    <property type="entry name" value="DNA POLYMERASE LAMBDA"/>
    <property type="match status" value="1"/>
</dbReference>
<feature type="region of interest" description="Disordered" evidence="18">
    <location>
        <begin position="399"/>
        <end position="442"/>
    </location>
</feature>
<evidence type="ECO:0000256" key="3">
    <source>
        <dbReference type="ARBA" id="ARBA00008323"/>
    </source>
</evidence>
<dbReference type="GO" id="GO:0005634">
    <property type="term" value="C:nucleus"/>
    <property type="evidence" value="ECO:0007669"/>
    <property type="project" value="UniProtKB-SubCell"/>
</dbReference>
<keyword evidence="10" id="KW-0479">Metal-binding</keyword>
<protein>
    <recommendedName>
        <fullName evidence="5">DNA polymerase lambda</fullName>
        <ecNumber evidence="4">2.7.7.7</ecNumber>
    </recommendedName>
</protein>
<keyword evidence="15" id="KW-0539">Nucleus</keyword>
<keyword evidence="7" id="KW-0808">Transferase</keyword>
<dbReference type="GO" id="GO:0006303">
    <property type="term" value="P:double-strand break repair via nonhomologous end joining"/>
    <property type="evidence" value="ECO:0007669"/>
    <property type="project" value="TreeGrafter"/>
</dbReference>
<evidence type="ECO:0000256" key="16">
    <source>
        <dbReference type="ARBA" id="ARBA00049244"/>
    </source>
</evidence>
<dbReference type="GeneID" id="85308348"/>
<dbReference type="SUPFAM" id="SSF81301">
    <property type="entry name" value="Nucleotidyltransferase"/>
    <property type="match status" value="1"/>
</dbReference>
<comment type="subcellular location">
    <subcellularLocation>
        <location evidence="2">Nucleus</location>
    </subcellularLocation>
</comment>
<comment type="cofactor">
    <cofactor evidence="1">
        <name>Mn(2+)</name>
        <dbReference type="ChEBI" id="CHEBI:29035"/>
    </cofactor>
</comment>
<accession>A0AAJ0C3K2</accession>
<feature type="compositionally biased region" description="Low complexity" evidence="18">
    <location>
        <begin position="411"/>
        <end position="428"/>
    </location>
</feature>
<evidence type="ECO:0000256" key="7">
    <source>
        <dbReference type="ARBA" id="ARBA00022679"/>
    </source>
</evidence>
<evidence type="ECO:0000256" key="10">
    <source>
        <dbReference type="ARBA" id="ARBA00022723"/>
    </source>
</evidence>
<dbReference type="CDD" id="cd00141">
    <property type="entry name" value="NT_POLXc"/>
    <property type="match status" value="1"/>
</dbReference>
<feature type="region of interest" description="Disordered" evidence="18">
    <location>
        <begin position="13"/>
        <end position="165"/>
    </location>
</feature>
<dbReference type="Pfam" id="PF14792">
    <property type="entry name" value="DNA_pol_B_palm"/>
    <property type="match status" value="1"/>
</dbReference>
<dbReference type="InterPro" id="IPR001357">
    <property type="entry name" value="BRCT_dom"/>
</dbReference>
<dbReference type="PRINTS" id="PR00869">
    <property type="entry name" value="DNAPOLX"/>
</dbReference>
<dbReference type="Pfam" id="PF10391">
    <property type="entry name" value="DNA_pol_lambd_f"/>
    <property type="match status" value="1"/>
</dbReference>
<keyword evidence="9" id="KW-0235">DNA replication</keyword>
<evidence type="ECO:0000259" key="19">
    <source>
        <dbReference type="PROSITE" id="PS50172"/>
    </source>
</evidence>
<evidence type="ECO:0000256" key="12">
    <source>
        <dbReference type="ARBA" id="ARBA00022932"/>
    </source>
</evidence>
<feature type="active site" description="Nucleophile; Schiff-base intermediate with DNA; for 5'-dRP lyase activity" evidence="17">
    <location>
        <position position="527"/>
    </location>
</feature>
<evidence type="ECO:0000256" key="18">
    <source>
        <dbReference type="SAM" id="MobiDB-lite"/>
    </source>
</evidence>
<evidence type="ECO:0000256" key="1">
    <source>
        <dbReference type="ARBA" id="ARBA00001936"/>
    </source>
</evidence>
<evidence type="ECO:0000256" key="5">
    <source>
        <dbReference type="ARBA" id="ARBA00016513"/>
    </source>
</evidence>
<keyword evidence="14" id="KW-0456">Lyase</keyword>
<evidence type="ECO:0000313" key="21">
    <source>
        <dbReference type="Proteomes" id="UP001244011"/>
    </source>
</evidence>
<feature type="region of interest" description="Disordered" evidence="18">
    <location>
        <begin position="276"/>
        <end position="372"/>
    </location>
</feature>
<dbReference type="InterPro" id="IPR022312">
    <property type="entry name" value="DNA_pol_X"/>
</dbReference>
<keyword evidence="12" id="KW-0239">DNA-directed DNA polymerase</keyword>
<dbReference type="InterPro" id="IPR027421">
    <property type="entry name" value="DNA_pol_lamdba_lyase_dom_sf"/>
</dbReference>
<keyword evidence="11" id="KW-0227">DNA damage</keyword>
<evidence type="ECO:0000256" key="8">
    <source>
        <dbReference type="ARBA" id="ARBA00022695"/>
    </source>
</evidence>
<dbReference type="Pfam" id="PF14716">
    <property type="entry name" value="HHH_8"/>
    <property type="match status" value="1"/>
</dbReference>
<dbReference type="InterPro" id="IPR036420">
    <property type="entry name" value="BRCT_dom_sf"/>
</dbReference>
<dbReference type="FunFam" id="1.10.150.110:FF:000005">
    <property type="entry name" value="DNA polymerase POL4"/>
    <property type="match status" value="1"/>
</dbReference>
<dbReference type="FunFam" id="3.30.210.10:FF:000001">
    <property type="entry name" value="DNA polymerase lambda"/>
    <property type="match status" value="1"/>
</dbReference>
<dbReference type="PANTHER" id="PTHR11276">
    <property type="entry name" value="DNA POLYMERASE TYPE-X FAMILY MEMBER"/>
    <property type="match status" value="1"/>
</dbReference>
<dbReference type="PROSITE" id="PS50172">
    <property type="entry name" value="BRCT"/>
    <property type="match status" value="1"/>
</dbReference>
<dbReference type="SUPFAM" id="SSF52113">
    <property type="entry name" value="BRCT domain"/>
    <property type="match status" value="1"/>
</dbReference>
<evidence type="ECO:0000256" key="15">
    <source>
        <dbReference type="ARBA" id="ARBA00023242"/>
    </source>
</evidence>
<comment type="caution">
    <text evidence="20">The sequence shown here is derived from an EMBL/GenBank/DDBJ whole genome shotgun (WGS) entry which is preliminary data.</text>
</comment>
<dbReference type="SMART" id="SM00483">
    <property type="entry name" value="POLXc"/>
    <property type="match status" value="1"/>
</dbReference>
<dbReference type="GO" id="GO:0003677">
    <property type="term" value="F:DNA binding"/>
    <property type="evidence" value="ECO:0007669"/>
    <property type="project" value="InterPro"/>
</dbReference>
<comment type="catalytic activity">
    <reaction evidence="16">
        <text>DNA(n) + a 2'-deoxyribonucleoside 5'-triphosphate = DNA(n+1) + diphosphate</text>
        <dbReference type="Rhea" id="RHEA:22508"/>
        <dbReference type="Rhea" id="RHEA-COMP:17339"/>
        <dbReference type="Rhea" id="RHEA-COMP:17340"/>
        <dbReference type="ChEBI" id="CHEBI:33019"/>
        <dbReference type="ChEBI" id="CHEBI:61560"/>
        <dbReference type="ChEBI" id="CHEBI:173112"/>
        <dbReference type="EC" id="2.7.7.7"/>
    </reaction>
</comment>
<dbReference type="SUPFAM" id="SSF81585">
    <property type="entry name" value="PsbU/PolX domain-like"/>
    <property type="match status" value="1"/>
</dbReference>
<evidence type="ECO:0000256" key="13">
    <source>
        <dbReference type="ARBA" id="ARBA00023204"/>
    </source>
</evidence>
<dbReference type="FunFam" id="1.10.150.20:FF:000010">
    <property type="entry name" value="DNA polymerase lambda"/>
    <property type="match status" value="1"/>
</dbReference>
<dbReference type="InterPro" id="IPR010996">
    <property type="entry name" value="HHH_MUS81"/>
</dbReference>
<name>A0AAJ0C3K2_9PEZI</name>
<organism evidence="20 21">
    <name type="scientific">Phialemonium atrogriseum</name>
    <dbReference type="NCBI Taxonomy" id="1093897"/>
    <lineage>
        <taxon>Eukaryota</taxon>
        <taxon>Fungi</taxon>
        <taxon>Dikarya</taxon>
        <taxon>Ascomycota</taxon>
        <taxon>Pezizomycotina</taxon>
        <taxon>Sordariomycetes</taxon>
        <taxon>Sordariomycetidae</taxon>
        <taxon>Cephalothecales</taxon>
        <taxon>Cephalothecaceae</taxon>
        <taxon>Phialemonium</taxon>
    </lineage>
</organism>
<sequence length="812" mass="89613">MSSHSLTEKVQFFNQLDALSEPDTDGEDDSNDVEEWHRKRCRAFFKPRRKASSPFPRPGMPKERETPSASRTQASPALGIAATQAKVIEGTPILGNSGQSRNRGTGASFIEETPIPDSSKTVHPALHRSSTNPLPTHSTHPENSPSSNPTMRKRKRNSSASAKSVPESDKIFRDLSFYYIPNNDVAPARKIRIAKAQEYGAQWIRTLDGATHAVVDKNLTYKDVEKILESTASSLVIVNEDYPIDSISFRTLLNPCQHRYRVTGCPLLTAAPASSPAEVQQPLEDSGGSLPLKDVQRNPKRDRDAALGGTPPRSGQSSLGGVEKELLGGKPSEGLATLSSGSKQPGGSSGDEPPQDPESAEFQKPVEGGRMAKDSVNDELTEYISLIQQYKDLPLDEDNDEVQSLQDTNGSASDSDSSSSSKPAYSSSRKPRAHKSTTTAEKSIPFAEHFACNRGGTKDGSEASAKPNARTIEVLQSMCDYYTRINDHWRTTAYRKAISTLRRQTVKIATEEEAYRLPAIGRRLAQKIEEIVQTNRLRRLEYAQGEPLDRVLELFLGIYDVGVSRASKWVAQGFRTLDDLRQRADLTPNQRLGLERYDDLNTRIPRAEVDALAGHVRAAAVEIDPRVELLVGGSYRRGADSSGDVDLVVTRRGTSSAADLVPFLDELLAVLTRRGILVATLASLHGRRPSTNGGGGGGGSKWHGCCVLPRPEGENSGAYKPVWRRIDFLLVPETEYGAALIYFTGNDIFNRSMRLLASRKGMRLNQRGLYREVMRGPRRVKVAEGELVEGRDERRIFEILGVKWREPWERWC</sequence>
<dbReference type="InterPro" id="IPR037160">
    <property type="entry name" value="DNA_Pol_thumb_sf"/>
</dbReference>
<evidence type="ECO:0000256" key="4">
    <source>
        <dbReference type="ARBA" id="ARBA00012417"/>
    </source>
</evidence>
<feature type="compositionally biased region" description="Polar residues" evidence="18">
    <location>
        <begin position="128"/>
        <end position="150"/>
    </location>
</feature>
<dbReference type="InterPro" id="IPR002008">
    <property type="entry name" value="DNA_pol_X_beta-like"/>
</dbReference>
<feature type="domain" description="BRCT" evidence="19">
    <location>
        <begin position="167"/>
        <end position="260"/>
    </location>
</feature>
<comment type="similarity">
    <text evidence="3">Belongs to the DNA polymerase type-X family.</text>
</comment>
<feature type="compositionally biased region" description="Acidic residues" evidence="18">
    <location>
        <begin position="20"/>
        <end position="33"/>
    </location>
</feature>
<evidence type="ECO:0000313" key="20">
    <source>
        <dbReference type="EMBL" id="KAK1769508.1"/>
    </source>
</evidence>
<dbReference type="AlphaFoldDB" id="A0AAJ0C3K2"/>